<evidence type="ECO:0000256" key="2">
    <source>
        <dbReference type="SAM" id="MobiDB-lite"/>
    </source>
</evidence>
<feature type="region of interest" description="Disordered" evidence="2">
    <location>
        <begin position="1"/>
        <end position="33"/>
    </location>
</feature>
<evidence type="ECO:0000313" key="3">
    <source>
        <dbReference type="EMBL" id="CAE0241588.1"/>
    </source>
</evidence>
<protein>
    <submittedName>
        <fullName evidence="3">Uncharacterized protein</fullName>
    </submittedName>
</protein>
<keyword evidence="1" id="KW-0175">Coiled coil</keyword>
<organism evidence="3">
    <name type="scientific">Palpitomonas bilix</name>
    <dbReference type="NCBI Taxonomy" id="652834"/>
    <lineage>
        <taxon>Eukaryota</taxon>
        <taxon>Eukaryota incertae sedis</taxon>
    </lineage>
</organism>
<evidence type="ECO:0000313" key="4">
    <source>
        <dbReference type="EMBL" id="CAE0241596.1"/>
    </source>
</evidence>
<dbReference type="AlphaFoldDB" id="A0A7S3CZE6"/>
<gene>
    <name evidence="3" type="ORF">PBIL07802_LOCUS3750</name>
    <name evidence="4" type="ORF">PBIL07802_LOCUS3758</name>
</gene>
<dbReference type="EMBL" id="HBIB01006115">
    <property type="protein sequence ID" value="CAE0241588.1"/>
    <property type="molecule type" value="Transcribed_RNA"/>
</dbReference>
<evidence type="ECO:0000256" key="1">
    <source>
        <dbReference type="SAM" id="Coils"/>
    </source>
</evidence>
<accession>A0A7S3CZE6</accession>
<name>A0A7S3CZE6_9EUKA</name>
<proteinExistence type="predicted"/>
<sequence length="268" mass="31436">MSSSPVSRSTSRSSQRASGRATPTLQTPGDDVHRLTALPRVATLRATSAKEREVRSKEYQAKAYSETATILRKVNVERENVKASMLDERQRFEELQKMKKTHTRRNWTKRLQNSPFLVDLNAESERIDEEHRVRLQEEARKVKELEAKKEKVKTEIILRALAEENEIQRLREEKRLLAEEEKRLKALKAQEKKRGKELHKLRMEQKKRETMERNCRAQKVFDNAKAQQLRREAERRQALVQRLELKTGLGLDLSKYVVDDNNDGPKTR</sequence>
<dbReference type="EMBL" id="HBIB01006126">
    <property type="protein sequence ID" value="CAE0241596.1"/>
    <property type="molecule type" value="Transcribed_RNA"/>
</dbReference>
<feature type="compositionally biased region" description="Low complexity" evidence="2">
    <location>
        <begin position="1"/>
        <end position="20"/>
    </location>
</feature>
<feature type="coiled-coil region" evidence="1">
    <location>
        <begin position="128"/>
        <end position="197"/>
    </location>
</feature>
<reference evidence="3" key="1">
    <citation type="submission" date="2021-01" db="EMBL/GenBank/DDBJ databases">
        <authorList>
            <person name="Corre E."/>
            <person name="Pelletier E."/>
            <person name="Niang G."/>
            <person name="Scheremetjew M."/>
            <person name="Finn R."/>
            <person name="Kale V."/>
            <person name="Holt S."/>
            <person name="Cochrane G."/>
            <person name="Meng A."/>
            <person name="Brown T."/>
            <person name="Cohen L."/>
        </authorList>
    </citation>
    <scope>NUCLEOTIDE SEQUENCE</scope>
    <source>
        <strain evidence="3">NIES-2562</strain>
    </source>
</reference>